<evidence type="ECO:0000313" key="4">
    <source>
        <dbReference type="Proteomes" id="UP000826271"/>
    </source>
</evidence>
<dbReference type="GO" id="GO:0004637">
    <property type="term" value="F:phosphoribosylamine-glycine ligase activity"/>
    <property type="evidence" value="ECO:0007669"/>
    <property type="project" value="TreeGrafter"/>
</dbReference>
<evidence type="ECO:0000313" key="3">
    <source>
        <dbReference type="EMBL" id="KAG8362909.1"/>
    </source>
</evidence>
<dbReference type="Pfam" id="PF00586">
    <property type="entry name" value="AIRS"/>
    <property type="match status" value="1"/>
</dbReference>
<keyword evidence="1" id="KW-1133">Transmembrane helix</keyword>
<feature type="domain" description="PurM-like N-terminal" evidence="2">
    <location>
        <begin position="245"/>
        <end position="300"/>
    </location>
</feature>
<organism evidence="3 4">
    <name type="scientific">Buddleja alternifolia</name>
    <dbReference type="NCBI Taxonomy" id="168488"/>
    <lineage>
        <taxon>Eukaryota</taxon>
        <taxon>Viridiplantae</taxon>
        <taxon>Streptophyta</taxon>
        <taxon>Embryophyta</taxon>
        <taxon>Tracheophyta</taxon>
        <taxon>Spermatophyta</taxon>
        <taxon>Magnoliopsida</taxon>
        <taxon>eudicotyledons</taxon>
        <taxon>Gunneridae</taxon>
        <taxon>Pentapetalae</taxon>
        <taxon>asterids</taxon>
        <taxon>lamiids</taxon>
        <taxon>Lamiales</taxon>
        <taxon>Scrophulariaceae</taxon>
        <taxon>Buddlejeae</taxon>
        <taxon>Buddleja</taxon>
    </lineage>
</organism>
<name>A0AAV6W0G9_9LAMI</name>
<keyword evidence="1" id="KW-0812">Transmembrane</keyword>
<dbReference type="InterPro" id="IPR036921">
    <property type="entry name" value="PurM-like_N_sf"/>
</dbReference>
<dbReference type="Proteomes" id="UP000826271">
    <property type="component" value="Unassembled WGS sequence"/>
</dbReference>
<protein>
    <recommendedName>
        <fullName evidence="2">PurM-like N-terminal domain-containing protein</fullName>
    </recommendedName>
</protein>
<evidence type="ECO:0000256" key="1">
    <source>
        <dbReference type="SAM" id="Phobius"/>
    </source>
</evidence>
<dbReference type="EMBL" id="WHWC01000197">
    <property type="protein sequence ID" value="KAG8362909.1"/>
    <property type="molecule type" value="Genomic_DNA"/>
</dbReference>
<dbReference type="GO" id="GO:0046084">
    <property type="term" value="P:adenine biosynthetic process"/>
    <property type="evidence" value="ECO:0007669"/>
    <property type="project" value="TreeGrafter"/>
</dbReference>
<dbReference type="Gene3D" id="3.30.1330.10">
    <property type="entry name" value="PurM-like, N-terminal domain"/>
    <property type="match status" value="2"/>
</dbReference>
<evidence type="ECO:0000259" key="2">
    <source>
        <dbReference type="Pfam" id="PF00586"/>
    </source>
</evidence>
<dbReference type="AlphaFoldDB" id="A0AAV6W0G9"/>
<dbReference type="InterPro" id="IPR016188">
    <property type="entry name" value="PurM-like_N"/>
</dbReference>
<keyword evidence="1" id="KW-0472">Membrane</keyword>
<sequence length="305" mass="33860">MRFADLKARKSAEICRFEDVFADLKNIFKSARFCRFEDGKQEIVRRRFVSPPTSPPGARLHHHTLKHPATTIFSANTTITSTPHGKCRFDFQIRRRQTCTFNVEKRYQQHVEADKSEGLACKEAGVDIDAGSELVRRIAKMAPGIGGFGGLFPLACLSQSYRMFILPFLFLFNLVFFTILYCNPIIFQCFTGDSYLVAGTDGVGTRLKLAFETGIHETIGIDLVNIVGLCLFFISIASADCNLIQVAMSVNDIVTSGAKPLFFLDYFATSRVDVALAEKVIKGIVDGCQQFDCALLGEEVCAATF</sequence>
<keyword evidence="4" id="KW-1185">Reference proteome</keyword>
<dbReference type="SUPFAM" id="SSF55326">
    <property type="entry name" value="PurM N-terminal domain-like"/>
    <property type="match status" value="1"/>
</dbReference>
<dbReference type="InterPro" id="IPR004733">
    <property type="entry name" value="PurM_cligase"/>
</dbReference>
<feature type="transmembrane region" description="Helical" evidence="1">
    <location>
        <begin position="163"/>
        <end position="181"/>
    </location>
</feature>
<dbReference type="PANTHER" id="PTHR10520:SF12">
    <property type="entry name" value="TRIFUNCTIONAL PURINE BIOSYNTHETIC PROTEIN ADENOSINE-3"/>
    <property type="match status" value="1"/>
</dbReference>
<gene>
    <name evidence="3" type="ORF">BUALT_BualtUnG0024900</name>
</gene>
<dbReference type="GO" id="GO:0006189">
    <property type="term" value="P:'de novo' IMP biosynthetic process"/>
    <property type="evidence" value="ECO:0007669"/>
    <property type="project" value="InterPro"/>
</dbReference>
<dbReference type="GO" id="GO:0005829">
    <property type="term" value="C:cytosol"/>
    <property type="evidence" value="ECO:0007669"/>
    <property type="project" value="TreeGrafter"/>
</dbReference>
<proteinExistence type="predicted"/>
<dbReference type="GO" id="GO:0004641">
    <property type="term" value="F:phosphoribosylformylglycinamidine cyclo-ligase activity"/>
    <property type="evidence" value="ECO:0007669"/>
    <property type="project" value="InterPro"/>
</dbReference>
<comment type="caution">
    <text evidence="3">The sequence shown here is derived from an EMBL/GenBank/DDBJ whole genome shotgun (WGS) entry which is preliminary data.</text>
</comment>
<accession>A0AAV6W0G9</accession>
<dbReference type="PANTHER" id="PTHR10520">
    <property type="entry name" value="TRIFUNCTIONAL PURINE BIOSYNTHETIC PROTEIN ADENOSINE-3-RELATED"/>
    <property type="match status" value="1"/>
</dbReference>
<reference evidence="3" key="1">
    <citation type="submission" date="2019-10" db="EMBL/GenBank/DDBJ databases">
        <authorList>
            <person name="Zhang R."/>
            <person name="Pan Y."/>
            <person name="Wang J."/>
            <person name="Ma R."/>
            <person name="Yu S."/>
        </authorList>
    </citation>
    <scope>NUCLEOTIDE SEQUENCE</scope>
    <source>
        <strain evidence="3">LA-IB0</strain>
        <tissue evidence="3">Leaf</tissue>
    </source>
</reference>